<dbReference type="GO" id="GO:1990683">
    <property type="term" value="P:DNA double-strand break attachment to nuclear envelope"/>
    <property type="evidence" value="ECO:0007669"/>
    <property type="project" value="TreeGrafter"/>
</dbReference>
<dbReference type="FunCoup" id="K1WSI2">
    <property type="interactions" value="51"/>
</dbReference>
<protein>
    <submittedName>
        <fullName evidence="3">BRCA1 C Terminus domain-containing protein</fullName>
    </submittedName>
</protein>
<feature type="domain" description="BRCT" evidence="2">
    <location>
        <begin position="236"/>
        <end position="326"/>
    </location>
</feature>
<dbReference type="InterPro" id="IPR053036">
    <property type="entry name" value="CellCycle_DNARepair_Reg"/>
</dbReference>
<dbReference type="FunFam" id="3.40.50.10190:FF:000048">
    <property type="entry name" value="DNA repair protein Rtt107"/>
    <property type="match status" value="1"/>
</dbReference>
<dbReference type="CDD" id="cd18437">
    <property type="entry name" value="BRCT_BRC1_like_rpt3"/>
    <property type="match status" value="1"/>
</dbReference>
<feature type="compositionally biased region" description="Acidic residues" evidence="1">
    <location>
        <begin position="602"/>
        <end position="612"/>
    </location>
</feature>
<dbReference type="Pfam" id="PF16770">
    <property type="entry name" value="RTT107_BRCT_5"/>
    <property type="match status" value="1"/>
</dbReference>
<dbReference type="InterPro" id="IPR036420">
    <property type="entry name" value="BRCT_dom_sf"/>
</dbReference>
<dbReference type="EMBL" id="JH921440">
    <property type="protein sequence ID" value="EKD16021.1"/>
    <property type="molecule type" value="Genomic_DNA"/>
</dbReference>
<proteinExistence type="predicted"/>
<organism evidence="3 4">
    <name type="scientific">Marssonina brunnea f. sp. multigermtubi (strain MB_m1)</name>
    <name type="common">Marssonina leaf spot fungus</name>
    <dbReference type="NCBI Taxonomy" id="1072389"/>
    <lineage>
        <taxon>Eukaryota</taxon>
        <taxon>Fungi</taxon>
        <taxon>Dikarya</taxon>
        <taxon>Ascomycota</taxon>
        <taxon>Pezizomycotina</taxon>
        <taxon>Leotiomycetes</taxon>
        <taxon>Helotiales</taxon>
        <taxon>Drepanopezizaceae</taxon>
        <taxon>Drepanopeziza</taxon>
    </lineage>
</organism>
<dbReference type="InterPro" id="IPR001357">
    <property type="entry name" value="BRCT_dom"/>
</dbReference>
<feature type="compositionally biased region" description="Basic residues" evidence="1">
    <location>
        <begin position="501"/>
        <end position="512"/>
    </location>
</feature>
<feature type="domain" description="BRCT" evidence="2">
    <location>
        <begin position="338"/>
        <end position="410"/>
    </location>
</feature>
<dbReference type="PROSITE" id="PS50172">
    <property type="entry name" value="BRCT"/>
    <property type="match status" value="5"/>
</dbReference>
<sequence>MARENENKGSPVFETCIFKIILSKELPRKQALELQNTIKDHAGEVLNFEPDFNVKDVTHIISENCDFPQYTSSRDYMIPTVTPAWVSASLLKNREAPIRPYNPDPNNYFTGVTVSCADLPQGDKDAIIGAVLAMGGQETSSVTKLTTHVCALSVDHPKCQTVRDKNLKCKIVLPHWFDDCLKLGKAIDDKPYLLPDPPILNGDLSGDVQMVSSEDVRGATSPRPTTLPMPTDSPTRPLTVFKGKKVMISDDLELGNRPRGVIENLITGGGGSITQSVHNADIYVCHWREGRDYVFASRYKIDVGNLSWLYHLIANNRWTSPLRRLMHYPLPKGGIAGFHGLKITLSNYGGEARTYLENLVVACGAEFTKSMKQENTHLITARNGSEKCDAAREWNIEMINHLWIEESYAKCEIQKMTKPSYTHFPPMTNLGEIIGQTQFDAALLEQKYFPKDPTPSPGDPRPLKRPAMKEKDRNLSRSRSSDVDVTIGGQDEEDDSTSIKPIKKMAAPRKPRISGGAQPMTPAARKRTSTGKGNDTPISTGSRSAKAQAISRLHVIAPDIALYEKEKRRKGTVWGGERAANDYEKQKTAERSSSPAGKNVEEEYSAEEDDAESETRNPKRQRTSLPAVKIRLLITGYKGWLANPSKEDSDKRKLRELGILVVEDPLKCSHLAAPNMVRTQKFLCALATGPTIVTSNFIEASVGSRNGKIPAVEDFLLKDVASEKKFGLKLKDVIVRAKANNRNLLRRVPIYCTNAIPNGSATYKSIVEANGGTFALYSGRPTIKKTNPEDDVGPAEPVYLLTGQSPAERALWPKFERMAKEGNMIPRIVDSEWLLDVAMSQQYKWDEDYLITKR</sequence>
<dbReference type="SUPFAM" id="SSF52113">
    <property type="entry name" value="BRCT domain"/>
    <property type="match status" value="6"/>
</dbReference>
<dbReference type="HOGENOM" id="CLU_002149_2_0_1"/>
<dbReference type="PANTHER" id="PTHR47667">
    <property type="entry name" value="REGULATOR OF TY1 TRANSPOSITION PROTEIN 107"/>
    <property type="match status" value="1"/>
</dbReference>
<dbReference type="InParanoid" id="K1WSI2"/>
<dbReference type="PANTHER" id="PTHR47667:SF1">
    <property type="entry name" value="REGULATOR OF TY1 TRANSPOSITION PROTEIN 107"/>
    <property type="match status" value="1"/>
</dbReference>
<feature type="region of interest" description="Disordered" evidence="1">
    <location>
        <begin position="216"/>
        <end position="235"/>
    </location>
</feature>
<dbReference type="eggNOG" id="KOG2043">
    <property type="taxonomic scope" value="Eukaryota"/>
</dbReference>
<dbReference type="STRING" id="1072389.K1WSI2"/>
<evidence type="ECO:0000256" key="1">
    <source>
        <dbReference type="SAM" id="MobiDB-lite"/>
    </source>
</evidence>
<feature type="region of interest" description="Disordered" evidence="1">
    <location>
        <begin position="582"/>
        <end position="622"/>
    </location>
</feature>
<evidence type="ECO:0000313" key="3">
    <source>
        <dbReference type="EMBL" id="EKD16021.1"/>
    </source>
</evidence>
<dbReference type="Gene3D" id="3.40.50.10190">
    <property type="entry name" value="BRCT domain"/>
    <property type="match status" value="5"/>
</dbReference>
<dbReference type="CDD" id="cd17743">
    <property type="entry name" value="BRCT_BRC1_like_rpt5"/>
    <property type="match status" value="1"/>
</dbReference>
<dbReference type="OrthoDB" id="342264at2759"/>
<dbReference type="OMA" id="SWLYHLI"/>
<feature type="compositionally biased region" description="Basic and acidic residues" evidence="1">
    <location>
        <begin position="467"/>
        <end position="482"/>
    </location>
</feature>
<feature type="compositionally biased region" description="Polar residues" evidence="1">
    <location>
        <begin position="530"/>
        <end position="545"/>
    </location>
</feature>
<evidence type="ECO:0000259" key="2">
    <source>
        <dbReference type="PROSITE" id="PS50172"/>
    </source>
</evidence>
<dbReference type="GO" id="GO:0035361">
    <property type="term" value="C:Cul8-RING ubiquitin ligase complex"/>
    <property type="evidence" value="ECO:0007669"/>
    <property type="project" value="TreeGrafter"/>
</dbReference>
<dbReference type="Pfam" id="PF00533">
    <property type="entry name" value="BRCT"/>
    <property type="match status" value="2"/>
</dbReference>
<dbReference type="GeneID" id="18761967"/>
<name>K1WSI2_MARBU</name>
<dbReference type="GO" id="GO:0005634">
    <property type="term" value="C:nucleus"/>
    <property type="evidence" value="ECO:0007669"/>
    <property type="project" value="TreeGrafter"/>
</dbReference>
<evidence type="ECO:0000313" key="4">
    <source>
        <dbReference type="Proteomes" id="UP000006753"/>
    </source>
</evidence>
<reference evidence="3 4" key="1">
    <citation type="journal article" date="2012" name="BMC Genomics">
        <title>Sequencing the genome of Marssonina brunnea reveals fungus-poplar co-evolution.</title>
        <authorList>
            <person name="Zhu S."/>
            <person name="Cao Y.-Z."/>
            <person name="Jiang C."/>
            <person name="Tan B.-Y."/>
            <person name="Wang Z."/>
            <person name="Feng S."/>
            <person name="Zhang L."/>
            <person name="Su X.-H."/>
            <person name="Brejova B."/>
            <person name="Vinar T."/>
            <person name="Xu M."/>
            <person name="Wang M.-X."/>
            <person name="Zhang S.-G."/>
            <person name="Huang M.-R."/>
            <person name="Wu R."/>
            <person name="Zhou Y."/>
        </authorList>
    </citation>
    <scope>NUCLEOTIDE SEQUENCE [LARGE SCALE GENOMIC DNA]</scope>
    <source>
        <strain evidence="3 4">MB_m1</strain>
    </source>
</reference>
<gene>
    <name evidence="3" type="ORF">MBM_06032</name>
</gene>
<dbReference type="AlphaFoldDB" id="K1WSI2"/>
<dbReference type="GO" id="GO:0006302">
    <property type="term" value="P:double-strand break repair"/>
    <property type="evidence" value="ECO:0007669"/>
    <property type="project" value="TreeGrafter"/>
</dbReference>
<dbReference type="Proteomes" id="UP000006753">
    <property type="component" value="Unassembled WGS sequence"/>
</dbReference>
<dbReference type="CDD" id="cd18439">
    <property type="entry name" value="BRCT_BRC1_like_rpt6"/>
    <property type="match status" value="1"/>
</dbReference>
<dbReference type="SMART" id="SM00292">
    <property type="entry name" value="BRCT"/>
    <property type="match status" value="6"/>
</dbReference>
<dbReference type="KEGG" id="mbe:MBM_06032"/>
<feature type="region of interest" description="Disordered" evidence="1">
    <location>
        <begin position="448"/>
        <end position="549"/>
    </location>
</feature>
<dbReference type="CDD" id="cd18438">
    <property type="entry name" value="BRCT_BRC1_like_rpt4"/>
    <property type="match status" value="1"/>
</dbReference>
<dbReference type="Pfam" id="PF12738">
    <property type="entry name" value="PTCB-BRCT"/>
    <property type="match status" value="1"/>
</dbReference>
<feature type="domain" description="BRCT" evidence="2">
    <location>
        <begin position="8"/>
        <end position="103"/>
    </location>
</feature>
<dbReference type="CDD" id="cd18436">
    <property type="entry name" value="BRCT_BRC1_like_rpt2"/>
    <property type="match status" value="1"/>
</dbReference>
<accession>K1WSI2</accession>
<feature type="domain" description="BRCT" evidence="2">
    <location>
        <begin position="740"/>
        <end position="851"/>
    </location>
</feature>
<feature type="domain" description="BRCT" evidence="2">
    <location>
        <begin position="104"/>
        <end position="194"/>
    </location>
</feature>
<keyword evidence="4" id="KW-1185">Reference proteome</keyword>